<dbReference type="Proteomes" id="UP001482620">
    <property type="component" value="Unassembled WGS sequence"/>
</dbReference>
<evidence type="ECO:0000313" key="2">
    <source>
        <dbReference type="Proteomes" id="UP001482620"/>
    </source>
</evidence>
<accession>A0ABV0U5U5</accession>
<evidence type="ECO:0000313" key="1">
    <source>
        <dbReference type="EMBL" id="MEQ2240555.1"/>
    </source>
</evidence>
<comment type="caution">
    <text evidence="1">The sequence shown here is derived from an EMBL/GenBank/DDBJ whole genome shotgun (WGS) entry which is preliminary data.</text>
</comment>
<gene>
    <name evidence="1" type="ORF">ILYODFUR_016207</name>
</gene>
<organism evidence="1 2">
    <name type="scientific">Ilyodon furcidens</name>
    <name type="common">goldbreast splitfin</name>
    <dbReference type="NCBI Taxonomy" id="33524"/>
    <lineage>
        <taxon>Eukaryota</taxon>
        <taxon>Metazoa</taxon>
        <taxon>Chordata</taxon>
        <taxon>Craniata</taxon>
        <taxon>Vertebrata</taxon>
        <taxon>Euteleostomi</taxon>
        <taxon>Actinopterygii</taxon>
        <taxon>Neopterygii</taxon>
        <taxon>Teleostei</taxon>
        <taxon>Neoteleostei</taxon>
        <taxon>Acanthomorphata</taxon>
        <taxon>Ovalentaria</taxon>
        <taxon>Atherinomorphae</taxon>
        <taxon>Cyprinodontiformes</taxon>
        <taxon>Goodeidae</taxon>
        <taxon>Ilyodon</taxon>
    </lineage>
</organism>
<protein>
    <submittedName>
        <fullName evidence="1">Uncharacterized protein</fullName>
    </submittedName>
</protein>
<reference evidence="1 2" key="1">
    <citation type="submission" date="2021-06" db="EMBL/GenBank/DDBJ databases">
        <authorList>
            <person name="Palmer J.M."/>
        </authorList>
    </citation>
    <scope>NUCLEOTIDE SEQUENCE [LARGE SCALE GENOMIC DNA]</scope>
    <source>
        <strain evidence="2">if_2019</strain>
        <tissue evidence="1">Muscle</tissue>
    </source>
</reference>
<dbReference type="EMBL" id="JAHRIQ010059391">
    <property type="protein sequence ID" value="MEQ2240555.1"/>
    <property type="molecule type" value="Genomic_DNA"/>
</dbReference>
<keyword evidence="2" id="KW-1185">Reference proteome</keyword>
<proteinExistence type="predicted"/>
<sequence>MLFLCYFDHMKWSGKEKHIMLPNGQTQRCTYSPQALKRQSTLSPHSPYHSYPPLSSGGTPLACARVFRERDVMLKVINIGNVPVMGTSVPSNRKGSECISCF</sequence>
<name>A0ABV0U5U5_9TELE</name>